<dbReference type="AlphaFoldDB" id="A0AAW2YZ36"/>
<keyword evidence="2" id="KW-1185">Reference proteome</keyword>
<dbReference type="CDD" id="cd21455">
    <property type="entry name" value="DLC-like_DYNLT1_DYNLT3"/>
    <property type="match status" value="1"/>
</dbReference>
<dbReference type="Gene3D" id="3.30.1140.40">
    <property type="entry name" value="Tctex-1"/>
    <property type="match status" value="1"/>
</dbReference>
<dbReference type="GO" id="GO:0045505">
    <property type="term" value="F:dynein intermediate chain binding"/>
    <property type="evidence" value="ECO:0007669"/>
    <property type="project" value="TreeGrafter"/>
</dbReference>
<dbReference type="InterPro" id="IPR005334">
    <property type="entry name" value="Tctex-1-like"/>
</dbReference>
<dbReference type="PANTHER" id="PTHR21255:SF4">
    <property type="entry name" value="DYNEIN LIGHT CHAIN TCTEX-TYPE"/>
    <property type="match status" value="1"/>
</dbReference>
<dbReference type="Proteomes" id="UP001431209">
    <property type="component" value="Unassembled WGS sequence"/>
</dbReference>
<dbReference type="Pfam" id="PF03645">
    <property type="entry name" value="Tctex-1"/>
    <property type="match status" value="1"/>
</dbReference>
<feature type="non-terminal residue" evidence="1">
    <location>
        <position position="107"/>
    </location>
</feature>
<accession>A0AAW2YZ36</accession>
<protein>
    <submittedName>
        <fullName evidence="1">Dynein light chain</fullName>
    </submittedName>
</protein>
<evidence type="ECO:0000313" key="1">
    <source>
        <dbReference type="EMBL" id="KAL0481567.1"/>
    </source>
</evidence>
<dbReference type="InterPro" id="IPR038586">
    <property type="entry name" value="Tctex-1-like_sf"/>
</dbReference>
<organism evidence="1 2">
    <name type="scientific">Acrasis kona</name>
    <dbReference type="NCBI Taxonomy" id="1008807"/>
    <lineage>
        <taxon>Eukaryota</taxon>
        <taxon>Discoba</taxon>
        <taxon>Heterolobosea</taxon>
        <taxon>Tetramitia</taxon>
        <taxon>Eutetramitia</taxon>
        <taxon>Acrasidae</taxon>
        <taxon>Acrasis</taxon>
    </lineage>
</organism>
<sequence>DVLKQDKQTSFSKEQIQNIVKDAVDNVLSYETDYKHSLVSQWVNNIIETTMKKLTGLLKPFKYVVTCVIMQNNGAGFHTASSCYWETCDGSYIHKMEGKNLYCITSV</sequence>
<proteinExistence type="predicted"/>
<name>A0AAW2YZ36_9EUKA</name>
<comment type="caution">
    <text evidence="1">The sequence shown here is derived from an EMBL/GenBank/DDBJ whole genome shotgun (WGS) entry which is preliminary data.</text>
</comment>
<gene>
    <name evidence="1" type="ORF">AKO1_012303</name>
</gene>
<dbReference type="GO" id="GO:0005737">
    <property type="term" value="C:cytoplasm"/>
    <property type="evidence" value="ECO:0007669"/>
    <property type="project" value="TreeGrafter"/>
</dbReference>
<dbReference type="GO" id="GO:0005868">
    <property type="term" value="C:cytoplasmic dynein complex"/>
    <property type="evidence" value="ECO:0007669"/>
    <property type="project" value="TreeGrafter"/>
</dbReference>
<reference evidence="1 2" key="1">
    <citation type="submission" date="2024-03" db="EMBL/GenBank/DDBJ databases">
        <title>The Acrasis kona genome and developmental transcriptomes reveal deep origins of eukaryotic multicellular pathways.</title>
        <authorList>
            <person name="Sheikh S."/>
            <person name="Fu C.-J."/>
            <person name="Brown M.W."/>
            <person name="Baldauf S.L."/>
        </authorList>
    </citation>
    <scope>NUCLEOTIDE SEQUENCE [LARGE SCALE GENOMIC DNA]</scope>
    <source>
        <strain evidence="1 2">ATCC MYA-3509</strain>
    </source>
</reference>
<dbReference type="PANTHER" id="PTHR21255">
    <property type="entry name" value="T-COMPLEX-ASSOCIATED-TESTIS-EXPRESSED 1/ DYNEIN LIGHT CHAIN"/>
    <property type="match status" value="1"/>
</dbReference>
<dbReference type="EMBL" id="JAOPGA020000773">
    <property type="protein sequence ID" value="KAL0481567.1"/>
    <property type="molecule type" value="Genomic_DNA"/>
</dbReference>
<dbReference type="GO" id="GO:0007018">
    <property type="term" value="P:microtubule-based movement"/>
    <property type="evidence" value="ECO:0007669"/>
    <property type="project" value="TreeGrafter"/>
</dbReference>
<feature type="non-terminal residue" evidence="1">
    <location>
        <position position="1"/>
    </location>
</feature>
<evidence type="ECO:0000313" key="2">
    <source>
        <dbReference type="Proteomes" id="UP001431209"/>
    </source>
</evidence>